<dbReference type="PROSITE" id="PS00211">
    <property type="entry name" value="ABC_TRANSPORTER_1"/>
    <property type="match status" value="1"/>
</dbReference>
<feature type="transmembrane region" description="Helical" evidence="10">
    <location>
        <begin position="271"/>
        <end position="291"/>
    </location>
</feature>
<dbReference type="InterPro" id="IPR027417">
    <property type="entry name" value="P-loop_NTPase"/>
</dbReference>
<evidence type="ECO:0000256" key="5">
    <source>
        <dbReference type="ARBA" id="ARBA00022741"/>
    </source>
</evidence>
<dbReference type="GO" id="GO:0016887">
    <property type="term" value="F:ATP hydrolysis activity"/>
    <property type="evidence" value="ECO:0007669"/>
    <property type="project" value="InterPro"/>
</dbReference>
<keyword evidence="13" id="KW-0378">Hydrolase</keyword>
<evidence type="ECO:0000259" key="11">
    <source>
        <dbReference type="PROSITE" id="PS50893"/>
    </source>
</evidence>
<dbReference type="CDD" id="cd03250">
    <property type="entry name" value="ABCC_MRP_domain1"/>
    <property type="match status" value="1"/>
</dbReference>
<keyword evidence="4 10" id="KW-0812">Transmembrane</keyword>
<feature type="domain" description="ABC transporter" evidence="11">
    <location>
        <begin position="568"/>
        <end position="842"/>
    </location>
</feature>
<evidence type="ECO:0000256" key="8">
    <source>
        <dbReference type="ARBA" id="ARBA00023136"/>
    </source>
</evidence>
<dbReference type="GO" id="GO:0005524">
    <property type="term" value="F:ATP binding"/>
    <property type="evidence" value="ECO:0007669"/>
    <property type="project" value="UniProtKB-KW"/>
</dbReference>
<evidence type="ECO:0000256" key="9">
    <source>
        <dbReference type="SAM" id="MobiDB-lite"/>
    </source>
</evidence>
<sequence length="874" mass="96345">MRSPSRSRPSLLGPKGAFVAIVGRVGSGKSSVLQGLIGEMRSTRGEVIFGGAVAYVPQTAWIRNSTLRENILFGQPDDEKRFRDVIRACSLEHDLEMLPNGEHTEIGEKGINLSGGQKVDIDFRMARVSLARAAYSRSDVVLMDDSLSAVDAYVGKAILDNCITNGPLADRTRILVTHALHVLDKADYIYVMDDGAIKEQGTYAELMNNSVVFSRLMEEYGNLEQEKETGPKAAKEVASETAVDPKKAEADLMTTEERETGAVSWSVYTKYLRFAGGLFWAPLILLLLTLSQSIPGFVQADYMAVYASLGLASAVFAFLLSFAFAYASLSASLSLFKAALAAVLRSPIAFFDTTPIGRILSRLSKDQDTLDTEISMTLYQFLSTFSSVLGTVGLVFYTFPYLGIVFVPLTFIYWIVANYYRRTSVETKRLDSLMRSTLYGSLSGEHNPGIIWKADHGLDLENRAYYMTIAIQRWLSVRLDFCGNILILGIVLFAAGFRNTVSPSKIGVVLSYTLSITQTFSTMVTQYAQNEQNFNSVERVLVYTELPPDGEVTTPNDPPPSWPETGAIKFNDVKLAYREGLPLVLKGTTFEVRPGEKAETGARTAQGKNGGPPIRKTSKNNQKKKVLEPRPTPGRPFPPNRTDRQRTDSKTRANRKTGTIEIDGRNIRDMGLDVLRHRLALVPQDSVLFLGSLRNNLDPQGTRTDSELISALQRAWLLPRDGSVDPAAEAKFSLDSKVGDEGSNYSAGEKQLLALCRALVKNSRIIVLDEATSSVDVETDAKLQKTIQTEFASSTLLCIAHRLNTVAYYDRVLVMDRGEVAEFDTVLNLFDNQQSIFRSLCDEAGLSRQDILRIRQESESETLVLPGAAATTTA</sequence>
<dbReference type="SUPFAM" id="SSF90123">
    <property type="entry name" value="ABC transporter transmembrane region"/>
    <property type="match status" value="1"/>
</dbReference>
<evidence type="ECO:0000256" key="3">
    <source>
        <dbReference type="ARBA" id="ARBA00022448"/>
    </source>
</evidence>
<dbReference type="Gene3D" id="3.40.50.300">
    <property type="entry name" value="P-loop containing nucleotide triphosphate hydrolases"/>
    <property type="match status" value="2"/>
</dbReference>
<dbReference type="InterPro" id="IPR036640">
    <property type="entry name" value="ABC1_TM_sf"/>
</dbReference>
<dbReference type="InterPro" id="IPR050173">
    <property type="entry name" value="ABC_transporter_C-like"/>
</dbReference>
<feature type="transmembrane region" description="Helical" evidence="10">
    <location>
        <begin position="477"/>
        <end position="497"/>
    </location>
</feature>
<dbReference type="SUPFAM" id="SSF52540">
    <property type="entry name" value="P-loop containing nucleoside triphosphate hydrolases"/>
    <property type="match status" value="2"/>
</dbReference>
<dbReference type="InterPro" id="IPR011527">
    <property type="entry name" value="ABC1_TM_dom"/>
</dbReference>
<feature type="region of interest" description="Disordered" evidence="9">
    <location>
        <begin position="595"/>
        <end position="659"/>
    </location>
</feature>
<evidence type="ECO:0000256" key="6">
    <source>
        <dbReference type="ARBA" id="ARBA00022840"/>
    </source>
</evidence>
<reference evidence="13 14" key="1">
    <citation type="journal article" date="2016" name="Mol. Biol. Evol.">
        <title>Comparative Genomics of Early-Diverging Mushroom-Forming Fungi Provides Insights into the Origins of Lignocellulose Decay Capabilities.</title>
        <authorList>
            <person name="Nagy L.G."/>
            <person name="Riley R."/>
            <person name="Tritt A."/>
            <person name="Adam C."/>
            <person name="Daum C."/>
            <person name="Floudas D."/>
            <person name="Sun H."/>
            <person name="Yadav J.S."/>
            <person name="Pangilinan J."/>
            <person name="Larsson K.H."/>
            <person name="Matsuura K."/>
            <person name="Barry K."/>
            <person name="Labutti K."/>
            <person name="Kuo R."/>
            <person name="Ohm R.A."/>
            <person name="Bhattacharya S.S."/>
            <person name="Shirouzu T."/>
            <person name="Yoshinaga Y."/>
            <person name="Martin F.M."/>
            <person name="Grigoriev I.V."/>
            <person name="Hibbett D.S."/>
        </authorList>
    </citation>
    <scope>NUCLEOTIDE SEQUENCE [LARGE SCALE GENOMIC DNA]</scope>
    <source>
        <strain evidence="13 14">CBS 109695</strain>
    </source>
</reference>
<dbReference type="PROSITE" id="PS50929">
    <property type="entry name" value="ABC_TM1F"/>
    <property type="match status" value="1"/>
</dbReference>
<feature type="compositionally biased region" description="Pro residues" evidence="9">
    <location>
        <begin position="630"/>
        <end position="639"/>
    </location>
</feature>
<dbReference type="InterPro" id="IPR003439">
    <property type="entry name" value="ABC_transporter-like_ATP-bd"/>
</dbReference>
<dbReference type="Gene3D" id="1.20.1560.10">
    <property type="entry name" value="ABC transporter type 1, transmembrane domain"/>
    <property type="match status" value="1"/>
</dbReference>
<dbReference type="AlphaFoldDB" id="A0A166WSJ9"/>
<feature type="transmembrane region" description="Helical" evidence="10">
    <location>
        <begin position="403"/>
        <end position="420"/>
    </location>
</feature>
<evidence type="ECO:0000259" key="12">
    <source>
        <dbReference type="PROSITE" id="PS50929"/>
    </source>
</evidence>
<protein>
    <submittedName>
        <fullName evidence="13">P-loop containing nucleoside triphosphate hydrolase protein</fullName>
    </submittedName>
</protein>
<keyword evidence="7 10" id="KW-1133">Transmembrane helix</keyword>
<dbReference type="OrthoDB" id="6500128at2759"/>
<dbReference type="PROSITE" id="PS50893">
    <property type="entry name" value="ABC_TRANSPORTER_2"/>
    <property type="match status" value="2"/>
</dbReference>
<dbReference type="PANTHER" id="PTHR24223:SF456">
    <property type="entry name" value="MULTIDRUG RESISTANCE-ASSOCIATED PROTEIN LETHAL(2)03659"/>
    <property type="match status" value="1"/>
</dbReference>
<evidence type="ECO:0000256" key="7">
    <source>
        <dbReference type="ARBA" id="ARBA00022989"/>
    </source>
</evidence>
<dbReference type="PANTHER" id="PTHR24223">
    <property type="entry name" value="ATP-BINDING CASSETTE SUB-FAMILY C"/>
    <property type="match status" value="1"/>
</dbReference>
<dbReference type="STRING" id="436010.A0A166WSJ9"/>
<evidence type="ECO:0000256" key="4">
    <source>
        <dbReference type="ARBA" id="ARBA00022692"/>
    </source>
</evidence>
<dbReference type="GO" id="GO:0140359">
    <property type="term" value="F:ABC-type transporter activity"/>
    <property type="evidence" value="ECO:0007669"/>
    <property type="project" value="InterPro"/>
</dbReference>
<feature type="transmembrane region" description="Helical" evidence="10">
    <location>
        <begin position="303"/>
        <end position="327"/>
    </location>
</feature>
<dbReference type="InterPro" id="IPR003593">
    <property type="entry name" value="AAA+_ATPase"/>
</dbReference>
<feature type="compositionally biased region" description="Basic and acidic residues" evidence="9">
    <location>
        <begin position="641"/>
        <end position="651"/>
    </location>
</feature>
<evidence type="ECO:0000256" key="1">
    <source>
        <dbReference type="ARBA" id="ARBA00004141"/>
    </source>
</evidence>
<dbReference type="Proteomes" id="UP000076532">
    <property type="component" value="Unassembled WGS sequence"/>
</dbReference>
<keyword evidence="6" id="KW-0067">ATP-binding</keyword>
<keyword evidence="5" id="KW-0547">Nucleotide-binding</keyword>
<evidence type="ECO:0000256" key="10">
    <source>
        <dbReference type="SAM" id="Phobius"/>
    </source>
</evidence>
<name>A0A166WSJ9_9AGAM</name>
<keyword evidence="3" id="KW-0813">Transport</keyword>
<evidence type="ECO:0000256" key="2">
    <source>
        <dbReference type="ARBA" id="ARBA00009726"/>
    </source>
</evidence>
<evidence type="ECO:0000313" key="14">
    <source>
        <dbReference type="Proteomes" id="UP000076532"/>
    </source>
</evidence>
<keyword evidence="14" id="KW-1185">Reference proteome</keyword>
<dbReference type="InterPro" id="IPR017871">
    <property type="entry name" value="ABC_transporter-like_CS"/>
</dbReference>
<dbReference type="Pfam" id="PF00005">
    <property type="entry name" value="ABC_tran"/>
    <property type="match status" value="2"/>
</dbReference>
<dbReference type="Pfam" id="PF00664">
    <property type="entry name" value="ABC_membrane"/>
    <property type="match status" value="1"/>
</dbReference>
<gene>
    <name evidence="13" type="ORF">FIBSPDRAFT_881519</name>
</gene>
<dbReference type="FunFam" id="3.40.50.300:FF:000997">
    <property type="entry name" value="Multidrug resistance-associated protein 1"/>
    <property type="match status" value="1"/>
</dbReference>
<dbReference type="CDD" id="cd18606">
    <property type="entry name" value="ABC_6TM_YOR1_D2_like"/>
    <property type="match status" value="1"/>
</dbReference>
<keyword evidence="8 10" id="KW-0472">Membrane</keyword>
<comment type="subcellular location">
    <subcellularLocation>
        <location evidence="1">Membrane</location>
        <topology evidence="1">Multi-pass membrane protein</topology>
    </subcellularLocation>
</comment>
<dbReference type="GO" id="GO:0016020">
    <property type="term" value="C:membrane"/>
    <property type="evidence" value="ECO:0007669"/>
    <property type="project" value="UniProtKB-SubCell"/>
</dbReference>
<proteinExistence type="inferred from homology"/>
<feature type="domain" description="ABC transporter" evidence="11">
    <location>
        <begin position="1"/>
        <end position="219"/>
    </location>
</feature>
<comment type="similarity">
    <text evidence="2">Belongs to the ABC transporter superfamily. ABCC family. Conjugate transporter (TC 3.A.1.208) subfamily.</text>
</comment>
<organism evidence="13 14">
    <name type="scientific">Athelia psychrophila</name>
    <dbReference type="NCBI Taxonomy" id="1759441"/>
    <lineage>
        <taxon>Eukaryota</taxon>
        <taxon>Fungi</taxon>
        <taxon>Dikarya</taxon>
        <taxon>Basidiomycota</taxon>
        <taxon>Agaricomycotina</taxon>
        <taxon>Agaricomycetes</taxon>
        <taxon>Agaricomycetidae</taxon>
        <taxon>Atheliales</taxon>
        <taxon>Atheliaceae</taxon>
        <taxon>Athelia</taxon>
    </lineage>
</organism>
<feature type="domain" description="ABC transmembrane type-1" evidence="12">
    <location>
        <begin position="290"/>
        <end position="529"/>
    </location>
</feature>
<dbReference type="SMART" id="SM00382">
    <property type="entry name" value="AAA"/>
    <property type="match status" value="2"/>
</dbReference>
<evidence type="ECO:0000313" key="13">
    <source>
        <dbReference type="EMBL" id="KZP34067.1"/>
    </source>
</evidence>
<dbReference type="EMBL" id="KV417481">
    <property type="protein sequence ID" value="KZP34067.1"/>
    <property type="molecule type" value="Genomic_DNA"/>
</dbReference>
<accession>A0A166WSJ9</accession>